<feature type="compositionally biased region" description="Basic and acidic residues" evidence="1">
    <location>
        <begin position="467"/>
        <end position="478"/>
    </location>
</feature>
<feature type="compositionally biased region" description="Basic and acidic residues" evidence="1">
    <location>
        <begin position="127"/>
        <end position="138"/>
    </location>
</feature>
<feature type="compositionally biased region" description="Polar residues" evidence="1">
    <location>
        <begin position="249"/>
        <end position="260"/>
    </location>
</feature>
<dbReference type="AlphaFoldDB" id="A0A0F7U3L3"/>
<gene>
    <name evidence="3" type="ORF">BN1204_002550</name>
</gene>
<evidence type="ECO:0008006" key="4">
    <source>
        <dbReference type="Google" id="ProtNLM"/>
    </source>
</evidence>
<feature type="region of interest" description="Disordered" evidence="1">
    <location>
        <begin position="523"/>
        <end position="567"/>
    </location>
</feature>
<name>A0A0F7U3L3_NEOCL</name>
<keyword evidence="2" id="KW-0472">Membrane</keyword>
<feature type="compositionally biased region" description="Polar residues" evidence="1">
    <location>
        <begin position="115"/>
        <end position="125"/>
    </location>
</feature>
<keyword evidence="2" id="KW-1133">Transmembrane helix</keyword>
<feature type="compositionally biased region" description="Low complexity" evidence="1">
    <location>
        <begin position="172"/>
        <end position="185"/>
    </location>
</feature>
<feature type="region of interest" description="Disordered" evidence="1">
    <location>
        <begin position="314"/>
        <end position="333"/>
    </location>
</feature>
<organism evidence="3">
    <name type="scientific">Neospora caninum (strain Liverpool)</name>
    <dbReference type="NCBI Taxonomy" id="572307"/>
    <lineage>
        <taxon>Eukaryota</taxon>
        <taxon>Sar</taxon>
        <taxon>Alveolata</taxon>
        <taxon>Apicomplexa</taxon>
        <taxon>Conoidasida</taxon>
        <taxon>Coccidia</taxon>
        <taxon>Eucoccidiorida</taxon>
        <taxon>Eimeriorina</taxon>
        <taxon>Sarcocystidae</taxon>
        <taxon>Neospora</taxon>
    </lineage>
</organism>
<evidence type="ECO:0000256" key="2">
    <source>
        <dbReference type="SAM" id="Phobius"/>
    </source>
</evidence>
<reference evidence="3" key="1">
    <citation type="journal article" date="2015" name="PLoS ONE">
        <title>Comprehensive Evaluation of Toxoplasma gondii VEG and Neospora caninum LIV Genomes with Tachyzoite Stage Transcriptome and Proteome Defines Novel Transcript Features.</title>
        <authorList>
            <person name="Ramaprasad A."/>
            <person name="Mourier T."/>
            <person name="Naeem R."/>
            <person name="Malas T.B."/>
            <person name="Moussa E."/>
            <person name="Panigrahi A."/>
            <person name="Vermont S.J."/>
            <person name="Otto T.D."/>
            <person name="Wastling J."/>
            <person name="Pain A."/>
        </authorList>
    </citation>
    <scope>NUCLEOTIDE SEQUENCE</scope>
    <source>
        <strain evidence="3">Liverpool</strain>
    </source>
</reference>
<feature type="compositionally biased region" description="Basic and acidic residues" evidence="1">
    <location>
        <begin position="317"/>
        <end position="326"/>
    </location>
</feature>
<sequence>MLAGATDEALGTRLRCGPSQSLCLLWKRQTKAGTPSVSLAPLASPPPLEPTACLDPSAVFSPWQARRLRKRNAVPAICFSFSLVFAVSLLLPCALSATGRDENGPFFSSARRGDSTVSSPRSNLPAQERETAAPRQSEEATVGGLANEKDEESGEISPGAHGARTPVGARRGPAASPDGDASAPDEQQAFGHPHAARENRNASSEQETSAAPPYFASRVSSSPPAAPQTSAIEGLLPTSLAPPIARGTPSFSQTSPSKNDTLVRASAENTSLLPPSRSFFRTYFRLARSPKCIFARALRGKSAFCHWPGLEGFADPRGPKQKEKEPSSSVSTLAGLAPSGTVVREVFPVHARDLPGLTRDSTVIGAARRGGGRFFSLQFPASAYGPSETEAPGDCETGDQALESLFLSQARREACRRHPTSDFSPSEEAKPKRSQALPKDPRGPLGAGEASEGQRRLPPRAANASESGERRGASLNRPEEGWLSGPVIFFEKLSFFIPVASQVHGQAAPRYLVALRAKLRGARSRGTLGQRQQQKEDAENRGNGERGERGTRGKREEGEEREEEEEAEEYVVEGRCRLFAAGMAWRDLPDTVRLTLKDCGNRTQSREEDWAITTLDISTIMERERNKKRGDSGFEIRCVLNARQASGTGDEETQRKANLWTGEEDEEEIPQILPSNILTVVVGKAGRRKVLPIL</sequence>
<feature type="region of interest" description="Disordered" evidence="1">
    <location>
        <begin position="102"/>
        <end position="263"/>
    </location>
</feature>
<accession>A0A0F7U3L3</accession>
<evidence type="ECO:0000313" key="3">
    <source>
        <dbReference type="EMBL" id="CEL64354.1"/>
    </source>
</evidence>
<evidence type="ECO:0000256" key="1">
    <source>
        <dbReference type="SAM" id="MobiDB-lite"/>
    </source>
</evidence>
<feature type="compositionally biased region" description="Low complexity" evidence="1">
    <location>
        <begin position="216"/>
        <end position="231"/>
    </location>
</feature>
<proteinExistence type="predicted"/>
<keyword evidence="2" id="KW-0812">Transmembrane</keyword>
<dbReference type="EMBL" id="LN714475">
    <property type="protein sequence ID" value="CEL64354.1"/>
    <property type="molecule type" value="Genomic_DNA"/>
</dbReference>
<feature type="compositionally biased region" description="Basic and acidic residues" evidence="1">
    <location>
        <begin position="533"/>
        <end position="558"/>
    </location>
</feature>
<feature type="region of interest" description="Disordered" evidence="1">
    <location>
        <begin position="413"/>
        <end position="478"/>
    </location>
</feature>
<feature type="transmembrane region" description="Helical" evidence="2">
    <location>
        <begin position="73"/>
        <end position="91"/>
    </location>
</feature>
<protein>
    <recommendedName>
        <fullName evidence="4">Transmembrane protein</fullName>
    </recommendedName>
</protein>